<name>A0ABU4T3L2_9PSEU</name>
<protein>
    <submittedName>
        <fullName evidence="1">CopG family transcriptional regulator</fullName>
    </submittedName>
</protein>
<reference evidence="1 2" key="1">
    <citation type="submission" date="2023-11" db="EMBL/GenBank/DDBJ databases">
        <title>Lentzea sokolovensis, sp. nov., Lentzea kristufkii, sp. nov., and Lentzea miocenensis, sp. nov., rare actinobacteria from Sokolov Coal Basin, Miocene lacustrine sediment, Czech Republic.</title>
        <authorList>
            <person name="Lara A."/>
            <person name="Kotroba L."/>
            <person name="Nouioui I."/>
            <person name="Neumann-Schaal M."/>
            <person name="Mast Y."/>
            <person name="Chronakova A."/>
        </authorList>
    </citation>
    <scope>NUCLEOTIDE SEQUENCE [LARGE SCALE GENOMIC DNA]</scope>
    <source>
        <strain evidence="1 2">BCCO 10_0856</strain>
    </source>
</reference>
<comment type="caution">
    <text evidence="1">The sequence shown here is derived from an EMBL/GenBank/DDBJ whole genome shotgun (WGS) entry which is preliminary data.</text>
</comment>
<gene>
    <name evidence="1" type="ORF">SK803_20130</name>
</gene>
<evidence type="ECO:0000313" key="2">
    <source>
        <dbReference type="Proteomes" id="UP001285521"/>
    </source>
</evidence>
<dbReference type="RefSeq" id="WP_319967562.1">
    <property type="nucleotide sequence ID" value="NZ_JAXAVW010000015.1"/>
</dbReference>
<accession>A0ABU4T3L2</accession>
<evidence type="ECO:0000313" key="1">
    <source>
        <dbReference type="EMBL" id="MDX8032528.1"/>
    </source>
</evidence>
<keyword evidence="2" id="KW-1185">Reference proteome</keyword>
<dbReference type="Proteomes" id="UP001285521">
    <property type="component" value="Unassembled WGS sequence"/>
</dbReference>
<dbReference type="EMBL" id="JAXAVW010000015">
    <property type="protein sequence ID" value="MDX8032528.1"/>
    <property type="molecule type" value="Genomic_DNA"/>
</dbReference>
<organism evidence="1 2">
    <name type="scientific">Lentzea miocenica</name>
    <dbReference type="NCBI Taxonomy" id="3095431"/>
    <lineage>
        <taxon>Bacteria</taxon>
        <taxon>Bacillati</taxon>
        <taxon>Actinomycetota</taxon>
        <taxon>Actinomycetes</taxon>
        <taxon>Pseudonocardiales</taxon>
        <taxon>Pseudonocardiaceae</taxon>
        <taxon>Lentzea</taxon>
    </lineage>
</organism>
<proteinExistence type="predicted"/>
<sequence length="68" mass="7801">MAMTLRLTEEENLRLAELAQAEGRSKQDVVRLAIADRYQRMQQEEKLGEVLGRVLPKYRGLLDRLGSS</sequence>